<dbReference type="STRING" id="42249.A0A317SVL7"/>
<feature type="non-terminal residue" evidence="2">
    <location>
        <position position="1"/>
    </location>
</feature>
<sequence length="316" mass="36495">RYEVLAADTYNIDKIGFRVRIGCDQWVTADFHDGNSRLRQTVFLIYLVERARPEHVTLLVMVIILGAIHMKDQFTLYDILDNFLIGVTETGYSNDMQAMDWLHHFEDFSSHRQVGTWRLLQLDSHNSYYPPEFIKFCDYHKIILFYFPPLCTHLPQPLDVIEAVDKATRKGCSNFDKLKFLYAIDSIHSSTFKSTTITSTFRKTRLIPFDPKIVLQKLIEHDHYLLETNQTPPPSSQSLPCTPQTIWSLKRYADALQDHPALEELSPTVMQSLQSFIKGSLMQAHSGAQVFDELENIKAVGLAWVTHQVCSRRSLQ</sequence>
<comment type="caution">
    <text evidence="2">The sequence shown here is derived from an EMBL/GenBank/DDBJ whole genome shotgun (WGS) entry which is preliminary data.</text>
</comment>
<dbReference type="GO" id="GO:0003676">
    <property type="term" value="F:nucleic acid binding"/>
    <property type="evidence" value="ECO:0007669"/>
    <property type="project" value="InterPro"/>
</dbReference>
<keyword evidence="3" id="KW-1185">Reference proteome</keyword>
<evidence type="ECO:0000313" key="3">
    <source>
        <dbReference type="Proteomes" id="UP000246991"/>
    </source>
</evidence>
<dbReference type="InterPro" id="IPR004875">
    <property type="entry name" value="DDE_SF_endonuclease_dom"/>
</dbReference>
<gene>
    <name evidence="2" type="ORF">C7212DRAFT_182795</name>
</gene>
<dbReference type="Pfam" id="PF03184">
    <property type="entry name" value="DDE_1"/>
    <property type="match status" value="1"/>
</dbReference>
<organism evidence="2 3">
    <name type="scientific">Tuber magnatum</name>
    <name type="common">white Piedmont truffle</name>
    <dbReference type="NCBI Taxonomy" id="42249"/>
    <lineage>
        <taxon>Eukaryota</taxon>
        <taxon>Fungi</taxon>
        <taxon>Dikarya</taxon>
        <taxon>Ascomycota</taxon>
        <taxon>Pezizomycotina</taxon>
        <taxon>Pezizomycetes</taxon>
        <taxon>Pezizales</taxon>
        <taxon>Tuberaceae</taxon>
        <taxon>Tuber</taxon>
    </lineage>
</organism>
<evidence type="ECO:0000313" key="2">
    <source>
        <dbReference type="EMBL" id="PWW78429.1"/>
    </source>
</evidence>
<feature type="domain" description="DDE-1" evidence="1">
    <location>
        <begin position="62"/>
        <end position="160"/>
    </location>
</feature>
<name>A0A317SVL7_9PEZI</name>
<evidence type="ECO:0000259" key="1">
    <source>
        <dbReference type="Pfam" id="PF03184"/>
    </source>
</evidence>
<accession>A0A317SVL7</accession>
<protein>
    <recommendedName>
        <fullName evidence="1">DDE-1 domain-containing protein</fullName>
    </recommendedName>
</protein>
<dbReference type="EMBL" id="PYWC01000015">
    <property type="protein sequence ID" value="PWW78429.1"/>
    <property type="molecule type" value="Genomic_DNA"/>
</dbReference>
<dbReference type="AlphaFoldDB" id="A0A317SVL7"/>
<dbReference type="Proteomes" id="UP000246991">
    <property type="component" value="Unassembled WGS sequence"/>
</dbReference>
<dbReference type="OrthoDB" id="5429860at2759"/>
<reference evidence="2 3" key="1">
    <citation type="submission" date="2018-03" db="EMBL/GenBank/DDBJ databases">
        <title>Genomes of Pezizomycetes fungi and the evolution of truffles.</title>
        <authorList>
            <person name="Murat C."/>
            <person name="Payen T."/>
            <person name="Noel B."/>
            <person name="Kuo A."/>
            <person name="Martin F.M."/>
        </authorList>
    </citation>
    <scope>NUCLEOTIDE SEQUENCE [LARGE SCALE GENOMIC DNA]</scope>
    <source>
        <strain evidence="2">091103-1</strain>
    </source>
</reference>
<proteinExistence type="predicted"/>